<evidence type="ECO:0000259" key="2">
    <source>
        <dbReference type="Pfam" id="PF00725"/>
    </source>
</evidence>
<dbReference type="Gene3D" id="1.10.1040.10">
    <property type="entry name" value="N-(1-d-carboxylethyl)-l-norvaline Dehydrogenase, domain 2"/>
    <property type="match status" value="1"/>
</dbReference>
<accession>A0A3S3USV5</accession>
<feature type="domain" description="3-hydroxyacyl-CoA dehydrogenase NAD binding" evidence="3">
    <location>
        <begin position="10"/>
        <end position="188"/>
    </location>
</feature>
<dbReference type="RefSeq" id="WP_127765169.1">
    <property type="nucleotide sequence ID" value="NZ_SADE01000001.1"/>
</dbReference>
<dbReference type="InterPro" id="IPR006108">
    <property type="entry name" value="3HC_DH_C"/>
</dbReference>
<evidence type="ECO:0000313" key="4">
    <source>
        <dbReference type="EMBL" id="RVU39798.1"/>
    </source>
</evidence>
<evidence type="ECO:0000259" key="3">
    <source>
        <dbReference type="Pfam" id="PF02737"/>
    </source>
</evidence>
<dbReference type="GO" id="GO:0070403">
    <property type="term" value="F:NAD+ binding"/>
    <property type="evidence" value="ECO:0007669"/>
    <property type="project" value="InterPro"/>
</dbReference>
<dbReference type="Pfam" id="PF02737">
    <property type="entry name" value="3HCDH_N"/>
    <property type="match status" value="1"/>
</dbReference>
<dbReference type="Proteomes" id="UP000287447">
    <property type="component" value="Unassembled WGS sequence"/>
</dbReference>
<reference evidence="5" key="1">
    <citation type="submission" date="2019-01" db="EMBL/GenBank/DDBJ databases">
        <title>Gri0909 isolated from a small marine red alga.</title>
        <authorList>
            <person name="Kim J."/>
            <person name="Jeong S.E."/>
            <person name="Jeon C.O."/>
        </authorList>
    </citation>
    <scope>NUCLEOTIDE SEQUENCE [LARGE SCALE GENOMIC DNA]</scope>
    <source>
        <strain evidence="5">Gri0909</strain>
    </source>
</reference>
<dbReference type="OrthoDB" id="9771883at2"/>
<dbReference type="Gene3D" id="3.40.50.720">
    <property type="entry name" value="NAD(P)-binding Rossmann-like Domain"/>
    <property type="match status" value="1"/>
</dbReference>
<dbReference type="NCBIfam" id="NF006124">
    <property type="entry name" value="PRK08268.1"/>
    <property type="match status" value="1"/>
</dbReference>
<dbReference type="GO" id="GO:0003857">
    <property type="term" value="F:(3S)-3-hydroxyacyl-CoA dehydrogenase (NAD+) activity"/>
    <property type="evidence" value="ECO:0007669"/>
    <property type="project" value="UniProtKB-EC"/>
</dbReference>
<dbReference type="Gene3D" id="1.10.1040.50">
    <property type="match status" value="1"/>
</dbReference>
<dbReference type="InterPro" id="IPR013328">
    <property type="entry name" value="6PGD_dom2"/>
</dbReference>
<feature type="domain" description="3-hydroxyacyl-CoA dehydrogenase C-terminal" evidence="2">
    <location>
        <begin position="412"/>
        <end position="492"/>
    </location>
</feature>
<keyword evidence="1 4" id="KW-0560">Oxidoreductase</keyword>
<dbReference type="PANTHER" id="PTHR48075:SF5">
    <property type="entry name" value="3-HYDROXYBUTYRYL-COA DEHYDROGENASE"/>
    <property type="match status" value="1"/>
</dbReference>
<protein>
    <submittedName>
        <fullName evidence="4">3-hydroxyacyl-CoA dehydrogenase</fullName>
        <ecNumber evidence="4">1.1.1.35</ecNumber>
    </submittedName>
</protein>
<gene>
    <name evidence="4" type="ORF">EOI86_07625</name>
</gene>
<dbReference type="EMBL" id="SADE01000001">
    <property type="protein sequence ID" value="RVU39798.1"/>
    <property type="molecule type" value="Genomic_DNA"/>
</dbReference>
<proteinExistence type="predicted"/>
<comment type="caution">
    <text evidence="4">The sequence shown here is derived from an EMBL/GenBank/DDBJ whole genome shotgun (WGS) entry which is preliminary data.</text>
</comment>
<dbReference type="AlphaFoldDB" id="A0A3S3USV5"/>
<dbReference type="FunFam" id="3.40.50.720:FF:000009">
    <property type="entry name" value="Fatty oxidation complex, alpha subunit"/>
    <property type="match status" value="1"/>
</dbReference>
<dbReference type="GO" id="GO:0006631">
    <property type="term" value="P:fatty acid metabolic process"/>
    <property type="evidence" value="ECO:0007669"/>
    <property type="project" value="InterPro"/>
</dbReference>
<organism evidence="4 5">
    <name type="scientific">Hwanghaeella grinnelliae</name>
    <dbReference type="NCBI Taxonomy" id="2500179"/>
    <lineage>
        <taxon>Bacteria</taxon>
        <taxon>Pseudomonadati</taxon>
        <taxon>Pseudomonadota</taxon>
        <taxon>Alphaproteobacteria</taxon>
        <taxon>Rhodospirillales</taxon>
        <taxon>Rhodospirillaceae</taxon>
        <taxon>Hwanghaeella</taxon>
    </lineage>
</organism>
<dbReference type="PANTHER" id="PTHR48075">
    <property type="entry name" value="3-HYDROXYACYL-COA DEHYDROGENASE FAMILY PROTEIN"/>
    <property type="match status" value="1"/>
</dbReference>
<keyword evidence="5" id="KW-1185">Reference proteome</keyword>
<dbReference type="InterPro" id="IPR008927">
    <property type="entry name" value="6-PGluconate_DH-like_C_sf"/>
</dbReference>
<name>A0A3S3USV5_9PROT</name>
<dbReference type="InterPro" id="IPR006176">
    <property type="entry name" value="3-OHacyl-CoA_DH_NAD-bd"/>
</dbReference>
<evidence type="ECO:0000256" key="1">
    <source>
        <dbReference type="ARBA" id="ARBA00023002"/>
    </source>
</evidence>
<feature type="domain" description="3-hydroxyacyl-CoA dehydrogenase C-terminal" evidence="2">
    <location>
        <begin position="191"/>
        <end position="288"/>
    </location>
</feature>
<evidence type="ECO:0000313" key="5">
    <source>
        <dbReference type="Proteomes" id="UP000287447"/>
    </source>
</evidence>
<dbReference type="SUPFAM" id="SSF48179">
    <property type="entry name" value="6-phosphogluconate dehydrogenase C-terminal domain-like"/>
    <property type="match status" value="2"/>
</dbReference>
<sequence length="502" mass="53016">MKKIDATDYTVGVVGAGAMGQGIAQVSAQGGMRTIILDAKPGAAESAKATIAGRLDRMVEKGRMSDTAAAAAKDCIEFVEEVSGLADCDTVVEAVFEDLDVKQSLFKQIEDVVSDDCIIASNTSSIPIASIARACRVKGRVAGLHFFNPVPIMKLVEVIRGPETEDAVAANLSELGKRMTRIPVTVKDAPGFLVNLGGRAFTTEGLRVVHDAVATPAQVDAIMRDCRHFRMGPFELMDLTGIDVNYPVSLIVYEGYMQDPRLKTSPIHKALHDAGRLGRKTGGGWFQYGEGGKPVPGESPDHETNAAPAKQVALAEDDPVLAAFCADIGLAVGTDDGTCPILAAPVGEDATTVAVRTGADFRRLVAVDLLCDTATRVTVMTAPGADLSARDAVAATIVASGRKVTAIKDSPGFVSQRISAMVANLGTFMAEIGLASPDDIDLAMKLGLNYPMGPLELSSDLGLKNHVEILEALQAMTGEDRYRPTSWLRRRAALDLPIDTPS</sequence>
<dbReference type="EC" id="1.1.1.35" evidence="4"/>
<dbReference type="SUPFAM" id="SSF51735">
    <property type="entry name" value="NAD(P)-binding Rossmann-fold domains"/>
    <property type="match status" value="1"/>
</dbReference>
<dbReference type="InterPro" id="IPR036291">
    <property type="entry name" value="NAD(P)-bd_dom_sf"/>
</dbReference>
<dbReference type="Pfam" id="PF00725">
    <property type="entry name" value="3HCDH"/>
    <property type="match status" value="2"/>
</dbReference>